<evidence type="ECO:0000313" key="5">
    <source>
        <dbReference type="Proteomes" id="UP001432027"/>
    </source>
</evidence>
<feature type="coiled-coil region" evidence="1">
    <location>
        <begin position="35"/>
        <end position="62"/>
    </location>
</feature>
<keyword evidence="3" id="KW-0812">Transmembrane</keyword>
<protein>
    <submittedName>
        <fullName evidence="4">Uncharacterized protein</fullName>
    </submittedName>
</protein>
<evidence type="ECO:0000313" key="4">
    <source>
        <dbReference type="EMBL" id="GMS85795.1"/>
    </source>
</evidence>
<feature type="region of interest" description="Disordered" evidence="2">
    <location>
        <begin position="289"/>
        <end position="323"/>
    </location>
</feature>
<feature type="non-terminal residue" evidence="4">
    <location>
        <position position="1"/>
    </location>
</feature>
<accession>A0AAV5SSZ3</accession>
<reference evidence="4" key="1">
    <citation type="submission" date="2023-10" db="EMBL/GenBank/DDBJ databases">
        <title>Genome assembly of Pristionchus species.</title>
        <authorList>
            <person name="Yoshida K."/>
            <person name="Sommer R.J."/>
        </authorList>
    </citation>
    <scope>NUCLEOTIDE SEQUENCE</scope>
    <source>
        <strain evidence="4">RS0144</strain>
    </source>
</reference>
<keyword evidence="3" id="KW-1133">Transmembrane helix</keyword>
<name>A0AAV5SSZ3_9BILA</name>
<feature type="transmembrane region" description="Helical" evidence="3">
    <location>
        <begin position="356"/>
        <end position="374"/>
    </location>
</feature>
<evidence type="ECO:0000256" key="2">
    <source>
        <dbReference type="SAM" id="MobiDB-lite"/>
    </source>
</evidence>
<dbReference type="AlphaFoldDB" id="A0AAV5SSZ3"/>
<dbReference type="EMBL" id="BTSX01000002">
    <property type="protein sequence ID" value="GMS85795.1"/>
    <property type="molecule type" value="Genomic_DNA"/>
</dbReference>
<organism evidence="4 5">
    <name type="scientific">Pristionchus entomophagus</name>
    <dbReference type="NCBI Taxonomy" id="358040"/>
    <lineage>
        <taxon>Eukaryota</taxon>
        <taxon>Metazoa</taxon>
        <taxon>Ecdysozoa</taxon>
        <taxon>Nematoda</taxon>
        <taxon>Chromadorea</taxon>
        <taxon>Rhabditida</taxon>
        <taxon>Rhabditina</taxon>
        <taxon>Diplogasteromorpha</taxon>
        <taxon>Diplogasteroidea</taxon>
        <taxon>Neodiplogasteridae</taxon>
        <taxon>Pristionchus</taxon>
    </lineage>
</organism>
<sequence length="434" mass="46977">VLLAIGAGAATIRQRRAIAEFADSGTPSIVISDPTSDAQKEINSYQSILEELLRQLSALEQKSGSPGTSAELLDEYQREYYTQAASEVVQKLIQYGALASIIDAENAAFYEDTDGDEETESADVEEPLVRVGVKVVETAPSSATNGEEEPFTDEQAHEILKMIVDEMMNKFFADAKNTQNTHIFVLGAESKLPSEEETEPESGEYIDEDSSSSSSSSEDDEYYMDLDSDEYDDYTEDNDAVYVVNKQVSTNIIRIPTATFVDALTKLLPTFKTYPAQLQQLTPLQVEDPRVYGEHGDPSLLGPKTGSGLGPETPRPTHVSAHSVSPIASVAPTAEAAAAAAATTSQSERHHYGFDLGHILILIAAALLSLWAIAQLVSMYRRRGETTTTPAPAIALPPKVIPAIIPNIYATPPAVLTKQADPEKPPVYVEKPEV</sequence>
<keyword evidence="3" id="KW-0472">Membrane</keyword>
<feature type="region of interest" description="Disordered" evidence="2">
    <location>
        <begin position="188"/>
        <end position="221"/>
    </location>
</feature>
<proteinExistence type="predicted"/>
<keyword evidence="1" id="KW-0175">Coiled coil</keyword>
<gene>
    <name evidence="4" type="ORF">PENTCL1PPCAC_7970</name>
</gene>
<feature type="compositionally biased region" description="Acidic residues" evidence="2">
    <location>
        <begin position="195"/>
        <end position="210"/>
    </location>
</feature>
<evidence type="ECO:0000256" key="3">
    <source>
        <dbReference type="SAM" id="Phobius"/>
    </source>
</evidence>
<dbReference type="Proteomes" id="UP001432027">
    <property type="component" value="Unassembled WGS sequence"/>
</dbReference>
<keyword evidence="5" id="KW-1185">Reference proteome</keyword>
<evidence type="ECO:0000256" key="1">
    <source>
        <dbReference type="SAM" id="Coils"/>
    </source>
</evidence>
<comment type="caution">
    <text evidence="4">The sequence shown here is derived from an EMBL/GenBank/DDBJ whole genome shotgun (WGS) entry which is preliminary data.</text>
</comment>